<dbReference type="PROSITE" id="PS51504">
    <property type="entry name" value="H15"/>
    <property type="match status" value="1"/>
</dbReference>
<evidence type="ECO:0000259" key="7">
    <source>
        <dbReference type="PROSITE" id="PS51504"/>
    </source>
</evidence>
<dbReference type="GO" id="GO:0031492">
    <property type="term" value="F:nucleosomal DNA binding"/>
    <property type="evidence" value="ECO:0007669"/>
    <property type="project" value="TreeGrafter"/>
</dbReference>
<organism evidence="8 9">
    <name type="scientific">Coptis chinensis</name>
    <dbReference type="NCBI Taxonomy" id="261450"/>
    <lineage>
        <taxon>Eukaryota</taxon>
        <taxon>Viridiplantae</taxon>
        <taxon>Streptophyta</taxon>
        <taxon>Embryophyta</taxon>
        <taxon>Tracheophyta</taxon>
        <taxon>Spermatophyta</taxon>
        <taxon>Magnoliopsida</taxon>
        <taxon>Ranunculales</taxon>
        <taxon>Ranunculaceae</taxon>
        <taxon>Coptidoideae</taxon>
        <taxon>Coptis</taxon>
    </lineage>
</organism>
<reference evidence="8 9" key="1">
    <citation type="submission" date="2020-10" db="EMBL/GenBank/DDBJ databases">
        <title>The Coptis chinensis genome and diversification of protoberbering-type alkaloids.</title>
        <authorList>
            <person name="Wang B."/>
            <person name="Shu S."/>
            <person name="Song C."/>
            <person name="Liu Y."/>
        </authorList>
    </citation>
    <scope>NUCLEOTIDE SEQUENCE [LARGE SCALE GENOMIC DNA]</scope>
    <source>
        <strain evidence="8">HL-2020</strain>
        <tissue evidence="8">Leaf</tissue>
    </source>
</reference>
<dbReference type="SUPFAM" id="SSF46785">
    <property type="entry name" value="Winged helix' DNA-binding domain"/>
    <property type="match status" value="1"/>
</dbReference>
<dbReference type="PANTHER" id="PTHR11467">
    <property type="entry name" value="HISTONE H1"/>
    <property type="match status" value="1"/>
</dbReference>
<feature type="domain" description="H15" evidence="7">
    <location>
        <begin position="99"/>
        <end position="169"/>
    </location>
</feature>
<dbReference type="GO" id="GO:0045910">
    <property type="term" value="P:negative regulation of DNA recombination"/>
    <property type="evidence" value="ECO:0007669"/>
    <property type="project" value="TreeGrafter"/>
</dbReference>
<dbReference type="SMART" id="SM00526">
    <property type="entry name" value="H15"/>
    <property type="match status" value="1"/>
</dbReference>
<accession>A0A835LPW0</accession>
<comment type="caution">
    <text evidence="8">The sequence shown here is derived from an EMBL/GenBank/DDBJ whole genome shotgun (WGS) entry which is preliminary data.</text>
</comment>
<sequence length="197" mass="21551">MEEEGSSTGENSGKLAPPSTSNPSRPSISNPSSPSISNHGSPSSISNPSSPCITVPAQETESALSAGLAVHQSAEPSVDQMHSESSRKRSYSAKEQPSQIIHYSQMVLVAISELNEKNGSTEENILKYIEAHYRQSPIFFKDILKFILKSLAKAEEIEVTPESTYVLPGHYKRQRIEESEADAIFPQHSQYVHPDPS</sequence>
<dbReference type="AlphaFoldDB" id="A0A835LPW0"/>
<dbReference type="PANTHER" id="PTHR11467:SF36">
    <property type="entry name" value="HISTONE 24-RELATED"/>
    <property type="match status" value="1"/>
</dbReference>
<evidence type="ECO:0000256" key="3">
    <source>
        <dbReference type="ARBA" id="ARBA00022454"/>
    </source>
</evidence>
<name>A0A835LPW0_9MAGN</name>
<gene>
    <name evidence="8" type="ORF">IFM89_037312</name>
</gene>
<dbReference type="Gene3D" id="1.10.10.10">
    <property type="entry name" value="Winged helix-like DNA-binding domain superfamily/Winged helix DNA-binding domain"/>
    <property type="match status" value="1"/>
</dbReference>
<dbReference type="Proteomes" id="UP000631114">
    <property type="component" value="Unassembled WGS sequence"/>
</dbReference>
<dbReference type="OrthoDB" id="1110759at2759"/>
<keyword evidence="3" id="KW-0158">Chromosome</keyword>
<dbReference type="GO" id="GO:0030261">
    <property type="term" value="P:chromosome condensation"/>
    <property type="evidence" value="ECO:0007669"/>
    <property type="project" value="TreeGrafter"/>
</dbReference>
<evidence type="ECO:0000256" key="1">
    <source>
        <dbReference type="ARBA" id="ARBA00004123"/>
    </source>
</evidence>
<dbReference type="InterPro" id="IPR036388">
    <property type="entry name" value="WH-like_DNA-bd_sf"/>
</dbReference>
<dbReference type="GO" id="GO:0000786">
    <property type="term" value="C:nucleosome"/>
    <property type="evidence" value="ECO:0007669"/>
    <property type="project" value="InterPro"/>
</dbReference>
<keyword evidence="9" id="KW-1185">Reference proteome</keyword>
<dbReference type="GO" id="GO:0005634">
    <property type="term" value="C:nucleus"/>
    <property type="evidence" value="ECO:0007669"/>
    <property type="project" value="UniProtKB-SubCell"/>
</dbReference>
<dbReference type="InterPro" id="IPR036390">
    <property type="entry name" value="WH_DNA-bd_sf"/>
</dbReference>
<keyword evidence="4" id="KW-0238">DNA-binding</keyword>
<feature type="compositionally biased region" description="Low complexity" evidence="6">
    <location>
        <begin position="1"/>
        <end position="53"/>
    </location>
</feature>
<dbReference type="Pfam" id="PF00538">
    <property type="entry name" value="Linker_histone"/>
    <property type="match status" value="1"/>
</dbReference>
<protein>
    <recommendedName>
        <fullName evidence="7">H15 domain-containing protein</fullName>
    </recommendedName>
</protein>
<dbReference type="GO" id="GO:0003690">
    <property type="term" value="F:double-stranded DNA binding"/>
    <property type="evidence" value="ECO:0007669"/>
    <property type="project" value="TreeGrafter"/>
</dbReference>
<feature type="region of interest" description="Disordered" evidence="6">
    <location>
        <begin position="1"/>
        <end position="96"/>
    </location>
</feature>
<evidence type="ECO:0000256" key="4">
    <source>
        <dbReference type="ARBA" id="ARBA00023125"/>
    </source>
</evidence>
<evidence type="ECO:0000256" key="5">
    <source>
        <dbReference type="ARBA" id="ARBA00023242"/>
    </source>
</evidence>
<evidence type="ECO:0000313" key="8">
    <source>
        <dbReference type="EMBL" id="KAF9603653.1"/>
    </source>
</evidence>
<evidence type="ECO:0000313" key="9">
    <source>
        <dbReference type="Proteomes" id="UP000631114"/>
    </source>
</evidence>
<keyword evidence="5" id="KW-0539">Nucleus</keyword>
<proteinExistence type="predicted"/>
<evidence type="ECO:0000256" key="6">
    <source>
        <dbReference type="SAM" id="MobiDB-lite"/>
    </source>
</evidence>
<evidence type="ECO:0000256" key="2">
    <source>
        <dbReference type="ARBA" id="ARBA00004286"/>
    </source>
</evidence>
<dbReference type="GO" id="GO:0006334">
    <property type="term" value="P:nucleosome assembly"/>
    <property type="evidence" value="ECO:0007669"/>
    <property type="project" value="InterPro"/>
</dbReference>
<dbReference type="InterPro" id="IPR005818">
    <property type="entry name" value="Histone_H1/H5_H15"/>
</dbReference>
<dbReference type="EMBL" id="JADFTS010000006">
    <property type="protein sequence ID" value="KAF9603653.1"/>
    <property type="molecule type" value="Genomic_DNA"/>
</dbReference>
<comment type="subcellular location">
    <subcellularLocation>
        <location evidence="2">Chromosome</location>
    </subcellularLocation>
    <subcellularLocation>
        <location evidence="1">Nucleus</location>
    </subcellularLocation>
</comment>